<dbReference type="AlphaFoldDB" id="A0A926Q3F2"/>
<accession>A0A926Q3F2</accession>
<protein>
    <submittedName>
        <fullName evidence="4">Peptidase</fullName>
    </submittedName>
</protein>
<dbReference type="InterPro" id="IPR007963">
    <property type="entry name" value="Peptidase_M61_catalytic"/>
</dbReference>
<reference evidence="4 5" key="1">
    <citation type="submission" date="2020-09" db="EMBL/GenBank/DDBJ databases">
        <title>Sinomicrobium weinanense sp. nov., a halophilic bacteria isolated from saline-alkali soil.</title>
        <authorList>
            <person name="Wu P."/>
            <person name="Ren H."/>
            <person name="Mei Y."/>
            <person name="Liang Y."/>
            <person name="Chen Z."/>
        </authorList>
    </citation>
    <scope>NUCLEOTIDE SEQUENCE [LARGE SCALE GENOMIC DNA]</scope>
    <source>
        <strain evidence="4 5">FJxs</strain>
    </source>
</reference>
<sequence length="524" mass="59871">MKKTIILPLILFSFFTLCSPYVSGQDRVFRYELDLTRKNDAFNVSLKTPQLSRNDSVYSFAAHAPGVHQPLDFGRFVKVFRVYGKDGKELVTHKISTNSFVICEPEKVADIVYEIDDSFDMSIDEHPIYPMSGTGITENYTIVNTFGVFGYFEHLKNNPVELKLKLHGSPKVGTALNKNSEDVYEIDSYYHFTDSPILIGKELSYASADINGIEVEVFAYSPDESVFSAQSILESATPVLNAATEYIGYAPVPRYTFLMYFSGEGDKAKMPVFKYGGALEHSLSSTYTLPANPRYIPFLKNNIAHEFMHILSPLHLHSDALANFDYARPASDDLHLWLYEGLTEWVSYKMQVRAGLVSFDDYLHYLSEKISKSEQYSADYSLTRLSREWSTDEGNKQYNNIYQLGALTAAMLDIKLLQLSGGKKGLREVYLELIKKYGKDHPFNNETFFDTLVEMTYPEIRDFIDKHIKDNTAFDFEKEMRAVGIHYYLKPKSGEELYPEFDRHVFAIDPDASPEAAELREKLK</sequence>
<dbReference type="Proteomes" id="UP000653730">
    <property type="component" value="Unassembled WGS sequence"/>
</dbReference>
<keyword evidence="1" id="KW-0732">Signal</keyword>
<organism evidence="4 5">
    <name type="scientific">Sinomicrobium weinanense</name>
    <dbReference type="NCBI Taxonomy" id="2842200"/>
    <lineage>
        <taxon>Bacteria</taxon>
        <taxon>Pseudomonadati</taxon>
        <taxon>Bacteroidota</taxon>
        <taxon>Flavobacteriia</taxon>
        <taxon>Flavobacteriales</taxon>
        <taxon>Flavobacteriaceae</taxon>
        <taxon>Sinomicrobium</taxon>
    </lineage>
</organism>
<feature type="chain" id="PRO_5037940268" evidence="1">
    <location>
        <begin position="25"/>
        <end position="524"/>
    </location>
</feature>
<gene>
    <name evidence="4" type="ORF">IBL28_08185</name>
</gene>
<evidence type="ECO:0000259" key="2">
    <source>
        <dbReference type="Pfam" id="PF05299"/>
    </source>
</evidence>
<evidence type="ECO:0000313" key="5">
    <source>
        <dbReference type="Proteomes" id="UP000653730"/>
    </source>
</evidence>
<dbReference type="InterPro" id="IPR040756">
    <property type="entry name" value="Peptidase_M61_N"/>
</dbReference>
<evidence type="ECO:0000259" key="3">
    <source>
        <dbReference type="Pfam" id="PF17899"/>
    </source>
</evidence>
<proteinExistence type="predicted"/>
<dbReference type="EMBL" id="JACVDC010000018">
    <property type="protein sequence ID" value="MBC9795941.1"/>
    <property type="molecule type" value="Genomic_DNA"/>
</dbReference>
<feature type="signal peptide" evidence="1">
    <location>
        <begin position="1"/>
        <end position="24"/>
    </location>
</feature>
<keyword evidence="5" id="KW-1185">Reference proteome</keyword>
<feature type="domain" description="Peptidase M61 catalytic" evidence="2">
    <location>
        <begin position="303"/>
        <end position="386"/>
    </location>
</feature>
<dbReference type="SUPFAM" id="SSF55486">
    <property type="entry name" value="Metalloproteases ('zincins'), catalytic domain"/>
    <property type="match status" value="1"/>
</dbReference>
<dbReference type="Pfam" id="PF17899">
    <property type="entry name" value="Peptidase_M61_N"/>
    <property type="match status" value="1"/>
</dbReference>
<dbReference type="InterPro" id="IPR027268">
    <property type="entry name" value="Peptidase_M4/M1_CTD_sf"/>
</dbReference>
<feature type="domain" description="Peptidase M61 N-terminal" evidence="3">
    <location>
        <begin position="31"/>
        <end position="201"/>
    </location>
</feature>
<comment type="caution">
    <text evidence="4">The sequence shown here is derived from an EMBL/GenBank/DDBJ whole genome shotgun (WGS) entry which is preliminary data.</text>
</comment>
<name>A0A926Q3F2_9FLAO</name>
<dbReference type="Gene3D" id="1.10.390.10">
    <property type="entry name" value="Neutral Protease Domain 2"/>
    <property type="match status" value="1"/>
</dbReference>
<dbReference type="Gene3D" id="2.60.40.3650">
    <property type="match status" value="1"/>
</dbReference>
<evidence type="ECO:0000256" key="1">
    <source>
        <dbReference type="SAM" id="SignalP"/>
    </source>
</evidence>
<evidence type="ECO:0000313" key="4">
    <source>
        <dbReference type="EMBL" id="MBC9795941.1"/>
    </source>
</evidence>
<dbReference type="RefSeq" id="WP_187965093.1">
    <property type="nucleotide sequence ID" value="NZ_JACVDC010000018.1"/>
</dbReference>
<dbReference type="Pfam" id="PF05299">
    <property type="entry name" value="Peptidase_M61"/>
    <property type="match status" value="1"/>
</dbReference>